<feature type="domain" description="Thioredoxin" evidence="3">
    <location>
        <begin position="97"/>
        <end position="238"/>
    </location>
</feature>
<dbReference type="Gene3D" id="3.40.30.10">
    <property type="entry name" value="Glutaredoxin"/>
    <property type="match status" value="1"/>
</dbReference>
<dbReference type="InterPro" id="IPR036249">
    <property type="entry name" value="Thioredoxin-like_sf"/>
</dbReference>
<dbReference type="InterPro" id="IPR000866">
    <property type="entry name" value="AhpC/TSA"/>
</dbReference>
<gene>
    <name evidence="4" type="ORF">HZY91_04100</name>
</gene>
<evidence type="ECO:0000256" key="2">
    <source>
        <dbReference type="SAM" id="MobiDB-lite"/>
    </source>
</evidence>
<dbReference type="Pfam" id="PF00578">
    <property type="entry name" value="AhpC-TSA"/>
    <property type="match status" value="1"/>
</dbReference>
<dbReference type="InterPro" id="IPR017937">
    <property type="entry name" value="Thioredoxin_CS"/>
</dbReference>
<dbReference type="PROSITE" id="PS51352">
    <property type="entry name" value="THIOREDOXIN_2"/>
    <property type="match status" value="1"/>
</dbReference>
<protein>
    <submittedName>
        <fullName evidence="4">TlpA family protein disulfide reductase</fullName>
    </submittedName>
</protein>
<dbReference type="CDD" id="cd02966">
    <property type="entry name" value="TlpA_like_family"/>
    <property type="match status" value="1"/>
</dbReference>
<proteinExistence type="predicted"/>
<dbReference type="InterPro" id="IPR013766">
    <property type="entry name" value="Thioredoxin_domain"/>
</dbReference>
<keyword evidence="1" id="KW-1015">Disulfide bond</keyword>
<comment type="caution">
    <text evidence="4">The sequence shown here is derived from an EMBL/GenBank/DDBJ whole genome shotgun (WGS) entry which is preliminary data.</text>
</comment>
<evidence type="ECO:0000259" key="3">
    <source>
        <dbReference type="PROSITE" id="PS51352"/>
    </source>
</evidence>
<sequence>MKKIYMYIILLVVLLGIGGLIYSQARKQNLSLSSDQNSSTEGELEMMTSLEETSSKLEGLSLKTTEEVVESEESMEFSESKYSESKDDTISIQDETAKNKFDLAKIEFSDEEGKTITLSHQMGRPMVINMWATWCEPCKEELPDLQNAWEKYQEEIDFYLVNATYSQPTETEEAVSEFKAEMDLSIPIYYDVDFSTMIAMKANFLPTTLFVNADGEVVHHQLGLLSAEEIESYIQRIL</sequence>
<dbReference type="RefSeq" id="WP_197114995.1">
    <property type="nucleotide sequence ID" value="NZ_JACBXQ010000002.1"/>
</dbReference>
<evidence type="ECO:0000313" key="4">
    <source>
        <dbReference type="EMBL" id="MBG9986073.1"/>
    </source>
</evidence>
<accession>A0ABS0LPJ2</accession>
<evidence type="ECO:0000256" key="1">
    <source>
        <dbReference type="ARBA" id="ARBA00023157"/>
    </source>
</evidence>
<dbReference type="InterPro" id="IPR050553">
    <property type="entry name" value="Thioredoxin_ResA/DsbE_sf"/>
</dbReference>
<dbReference type="PANTHER" id="PTHR42852">
    <property type="entry name" value="THIOL:DISULFIDE INTERCHANGE PROTEIN DSBE"/>
    <property type="match status" value="1"/>
</dbReference>
<keyword evidence="5" id="KW-1185">Reference proteome</keyword>
<dbReference type="Proteomes" id="UP000721415">
    <property type="component" value="Unassembled WGS sequence"/>
</dbReference>
<dbReference type="SUPFAM" id="SSF52833">
    <property type="entry name" value="Thioredoxin-like"/>
    <property type="match status" value="1"/>
</dbReference>
<organism evidence="4 5">
    <name type="scientific">Facklamia lactis</name>
    <dbReference type="NCBI Taxonomy" id="2749967"/>
    <lineage>
        <taxon>Bacteria</taxon>
        <taxon>Bacillati</taxon>
        <taxon>Bacillota</taxon>
        <taxon>Bacilli</taxon>
        <taxon>Lactobacillales</taxon>
        <taxon>Aerococcaceae</taxon>
        <taxon>Facklamia</taxon>
    </lineage>
</organism>
<evidence type="ECO:0000313" key="5">
    <source>
        <dbReference type="Proteomes" id="UP000721415"/>
    </source>
</evidence>
<dbReference type="PANTHER" id="PTHR42852:SF13">
    <property type="entry name" value="PROTEIN DIPZ"/>
    <property type="match status" value="1"/>
</dbReference>
<feature type="region of interest" description="Disordered" evidence="2">
    <location>
        <begin position="31"/>
        <end position="56"/>
    </location>
</feature>
<reference evidence="4 5" key="1">
    <citation type="submission" date="2020-07" db="EMBL/GenBank/DDBJ databases">
        <title>Facklamia lactis sp. nov., isolated from raw milk.</title>
        <authorList>
            <person name="Doll E.V."/>
            <person name="Huptas C."/>
            <person name="Staib L."/>
            <person name="Wenning M."/>
            <person name="Scherer S."/>
        </authorList>
    </citation>
    <scope>NUCLEOTIDE SEQUENCE [LARGE SCALE GENOMIC DNA]</scope>
    <source>
        <strain evidence="4 5">DSM 111018</strain>
    </source>
</reference>
<dbReference type="PROSITE" id="PS00194">
    <property type="entry name" value="THIOREDOXIN_1"/>
    <property type="match status" value="1"/>
</dbReference>
<dbReference type="EMBL" id="JACBXQ010000002">
    <property type="protein sequence ID" value="MBG9986073.1"/>
    <property type="molecule type" value="Genomic_DNA"/>
</dbReference>
<name>A0ABS0LPJ2_9LACT</name>